<protein>
    <submittedName>
        <fullName evidence="2">Uncharacterized protein</fullName>
    </submittedName>
</protein>
<feature type="non-terminal residue" evidence="2">
    <location>
        <position position="424"/>
    </location>
</feature>
<comment type="caution">
    <text evidence="2">The sequence shown here is derived from an EMBL/GenBank/DDBJ whole genome shotgun (WGS) entry which is preliminary data.</text>
</comment>
<evidence type="ECO:0000313" key="3">
    <source>
        <dbReference type="Proteomes" id="UP000266841"/>
    </source>
</evidence>
<gene>
    <name evidence="2" type="ORF">THAOC_32261</name>
</gene>
<dbReference type="eggNOG" id="ENOG502SEGA">
    <property type="taxonomic scope" value="Eukaryota"/>
</dbReference>
<feature type="compositionally biased region" description="Low complexity" evidence="1">
    <location>
        <begin position="158"/>
        <end position="169"/>
    </location>
</feature>
<reference evidence="2 3" key="1">
    <citation type="journal article" date="2012" name="Genome Biol.">
        <title>Genome and low-iron response of an oceanic diatom adapted to chronic iron limitation.</title>
        <authorList>
            <person name="Lommer M."/>
            <person name="Specht M."/>
            <person name="Roy A.S."/>
            <person name="Kraemer L."/>
            <person name="Andreson R."/>
            <person name="Gutowska M.A."/>
            <person name="Wolf J."/>
            <person name="Bergner S.V."/>
            <person name="Schilhabel M.B."/>
            <person name="Klostermeier U.C."/>
            <person name="Beiko R.G."/>
            <person name="Rosenstiel P."/>
            <person name="Hippler M."/>
            <person name="Laroche J."/>
        </authorList>
    </citation>
    <scope>NUCLEOTIDE SEQUENCE [LARGE SCALE GENOMIC DNA]</scope>
    <source>
        <strain evidence="2 3">CCMP1005</strain>
    </source>
</reference>
<organism evidence="2 3">
    <name type="scientific">Thalassiosira oceanica</name>
    <name type="common">Marine diatom</name>
    <dbReference type="NCBI Taxonomy" id="159749"/>
    <lineage>
        <taxon>Eukaryota</taxon>
        <taxon>Sar</taxon>
        <taxon>Stramenopiles</taxon>
        <taxon>Ochrophyta</taxon>
        <taxon>Bacillariophyta</taxon>
        <taxon>Coscinodiscophyceae</taxon>
        <taxon>Thalassiosirophycidae</taxon>
        <taxon>Thalassiosirales</taxon>
        <taxon>Thalassiosiraceae</taxon>
        <taxon>Thalassiosira</taxon>
    </lineage>
</organism>
<evidence type="ECO:0000256" key="1">
    <source>
        <dbReference type="SAM" id="MobiDB-lite"/>
    </source>
</evidence>
<feature type="region of interest" description="Disordered" evidence="1">
    <location>
        <begin position="99"/>
        <end position="270"/>
    </location>
</feature>
<keyword evidence="3" id="KW-1185">Reference proteome</keyword>
<name>K0R9J4_THAOC</name>
<accession>K0R9J4</accession>
<feature type="compositionally biased region" description="Acidic residues" evidence="1">
    <location>
        <begin position="136"/>
        <end position="157"/>
    </location>
</feature>
<sequence>MNAAIPPVANVMIASGEPTDLAENGTAADNAVIGSGGYNRLKPKVRIAKGSRVQERAEPGRIGTVIGAVGKGKWEVQFDGEGAIEVKASRGALTLYERATGKKESHNKPATSVQAAAPKTGRKGRGSSRSTHPSSDDDVDDNDDEEDFDEDYDEESSYDGSSSSSALRKPTPPRKKKLRVLASSAKKIVSLPRRRKNMGRKQLFTPRSKSPSREDSLDSSNVFGSNSFDSDVYIPEEDDGFDDGFEKEEDDKCQGEPKLITDNQGGTRTEYLDEPQKNEKYQAAKKMMDGQKEKLIEEKHKIVVEVKSKKAYVFGGRVEGRASTEFAECLGTITEVIDKNRYRIQWDDGTDTEALKNQLRLSKEPNQKVTWEVVRDHIAPNPPSAYSQVGVVGFRAEEFAIMDTESEDYSHPFFKLLLSLWPGD</sequence>
<proteinExistence type="predicted"/>
<dbReference type="AlphaFoldDB" id="K0R9J4"/>
<dbReference type="EMBL" id="AGNL01045307">
    <property type="protein sequence ID" value="EJK48904.1"/>
    <property type="molecule type" value="Genomic_DNA"/>
</dbReference>
<feature type="compositionally biased region" description="Acidic residues" evidence="1">
    <location>
        <begin position="234"/>
        <end position="249"/>
    </location>
</feature>
<dbReference type="Proteomes" id="UP000266841">
    <property type="component" value="Unassembled WGS sequence"/>
</dbReference>
<evidence type="ECO:0000313" key="2">
    <source>
        <dbReference type="EMBL" id="EJK48904.1"/>
    </source>
</evidence>
<feature type="compositionally biased region" description="Polar residues" evidence="1">
    <location>
        <begin position="218"/>
        <end position="229"/>
    </location>
</feature>